<sequence length="666" mass="75931">MKAPRNRRNSALRAPPSSSNEQAYEYPIRSLEDIKPAISFATKLRDAVASLCKLEVLLPVLPQHFTHCTHELGHPRNPVVIPAFIELGGLQSRLGYVMEDSTHSSLIAIDMKDSEMALQDLDMLVRDSSISNKELGRNLELFIEEVEATSGGLQQFGNHIWGAVGRTMSENKYTITMLESIYPETPKESSGIISLMSFGQATTATQKKTQDLWLRTTGSFNKTLHELTHQARTSIGSLEMLEISLGNIQDMTVREEDTLRGLEQGELVLAMVFDMEALQNEQNNPLEPPEVPRVGRLWKAAMCALTRLFGILKHILMVYLIAIILRNAVSELIPEAPCKHPSLTRYFPHCAYELNPQERSAINPDFVTLARLQSQLEVVMEDSAKNSLVAVNIKCSEMALRDLSASIKLSSLARKHILEEEIKHFVIDSQAASGDLQEFSSRVRASVAQIIYLNEDTMMALESGKSLEILGVFYSMVNGLIPTEWDTASTHRKRMEDIWLQGIELLDRTLRELIHQARHNIGSLQKLRERLNNIQDMVTKEEHEIHDEEQAFEREWFSEWKERFKFNEEKRQSHSDNRKLLWVVDKDSLRARDYTVGVLSNLEDMSRSLRILRGEVSRPIIASGLSKIPIEAHISNIRRTTEQLVYGQTRMREIDDSYRWKRLCSN</sequence>
<keyword evidence="3" id="KW-1133">Transmembrane helix</keyword>
<feature type="coiled-coil region" evidence="1">
    <location>
        <begin position="524"/>
        <end position="551"/>
    </location>
</feature>
<evidence type="ECO:0000313" key="5">
    <source>
        <dbReference type="Proteomes" id="UP000663843"/>
    </source>
</evidence>
<dbReference type="EMBL" id="CAJMWT010007028">
    <property type="protein sequence ID" value="CAE6522028.1"/>
    <property type="molecule type" value="Genomic_DNA"/>
</dbReference>
<reference evidence="4" key="1">
    <citation type="submission" date="2021-01" db="EMBL/GenBank/DDBJ databases">
        <authorList>
            <person name="Kaushik A."/>
        </authorList>
    </citation>
    <scope>NUCLEOTIDE SEQUENCE</scope>
    <source>
        <strain evidence="4">AG2-2IIIB</strain>
    </source>
</reference>
<dbReference type="AlphaFoldDB" id="A0A8H3DDS1"/>
<feature type="compositionally biased region" description="Basic residues" evidence="2">
    <location>
        <begin position="1"/>
        <end position="10"/>
    </location>
</feature>
<evidence type="ECO:0000256" key="3">
    <source>
        <dbReference type="SAM" id="Phobius"/>
    </source>
</evidence>
<feature type="region of interest" description="Disordered" evidence="2">
    <location>
        <begin position="1"/>
        <end position="23"/>
    </location>
</feature>
<name>A0A8H3DDS1_9AGAM</name>
<comment type="caution">
    <text evidence="4">The sequence shown here is derived from an EMBL/GenBank/DDBJ whole genome shotgun (WGS) entry which is preliminary data.</text>
</comment>
<protein>
    <submittedName>
        <fullName evidence="4">Uncharacterized protein</fullName>
    </submittedName>
</protein>
<accession>A0A8H3DDS1</accession>
<evidence type="ECO:0000256" key="2">
    <source>
        <dbReference type="SAM" id="MobiDB-lite"/>
    </source>
</evidence>
<gene>
    <name evidence="4" type="ORF">RDB_LOCUS166770</name>
</gene>
<keyword evidence="1" id="KW-0175">Coiled coil</keyword>
<dbReference type="Proteomes" id="UP000663843">
    <property type="component" value="Unassembled WGS sequence"/>
</dbReference>
<evidence type="ECO:0000313" key="4">
    <source>
        <dbReference type="EMBL" id="CAE6522028.1"/>
    </source>
</evidence>
<feature type="transmembrane region" description="Helical" evidence="3">
    <location>
        <begin position="305"/>
        <end position="325"/>
    </location>
</feature>
<organism evidence="4 5">
    <name type="scientific">Rhizoctonia solani</name>
    <dbReference type="NCBI Taxonomy" id="456999"/>
    <lineage>
        <taxon>Eukaryota</taxon>
        <taxon>Fungi</taxon>
        <taxon>Dikarya</taxon>
        <taxon>Basidiomycota</taxon>
        <taxon>Agaricomycotina</taxon>
        <taxon>Agaricomycetes</taxon>
        <taxon>Cantharellales</taxon>
        <taxon>Ceratobasidiaceae</taxon>
        <taxon>Rhizoctonia</taxon>
    </lineage>
</organism>
<keyword evidence="3" id="KW-0812">Transmembrane</keyword>
<proteinExistence type="predicted"/>
<keyword evidence="3" id="KW-0472">Membrane</keyword>
<evidence type="ECO:0000256" key="1">
    <source>
        <dbReference type="SAM" id="Coils"/>
    </source>
</evidence>